<organism evidence="2 3">
    <name type="scientific">Streptomyces griseoviridis</name>
    <dbReference type="NCBI Taxonomy" id="45398"/>
    <lineage>
        <taxon>Bacteria</taxon>
        <taxon>Bacillati</taxon>
        <taxon>Actinomycetota</taxon>
        <taxon>Actinomycetes</taxon>
        <taxon>Kitasatosporales</taxon>
        <taxon>Streptomycetaceae</taxon>
        <taxon>Streptomyces</taxon>
    </lineage>
</organism>
<proteinExistence type="predicted"/>
<evidence type="ECO:0000313" key="2">
    <source>
        <dbReference type="EMBL" id="MDP9685047.1"/>
    </source>
</evidence>
<feature type="region of interest" description="Disordered" evidence="1">
    <location>
        <begin position="1"/>
        <end position="104"/>
    </location>
</feature>
<feature type="compositionally biased region" description="Basic and acidic residues" evidence="1">
    <location>
        <begin position="48"/>
        <end position="63"/>
    </location>
</feature>
<accession>A0ABT9LND1</accession>
<evidence type="ECO:0000313" key="3">
    <source>
        <dbReference type="Proteomes" id="UP001231675"/>
    </source>
</evidence>
<keyword evidence="3" id="KW-1185">Reference proteome</keyword>
<gene>
    <name evidence="2" type="ORF">J2S47_005549</name>
</gene>
<evidence type="ECO:0000256" key="1">
    <source>
        <dbReference type="SAM" id="MobiDB-lite"/>
    </source>
</evidence>
<sequence>MPATPRSSSSGMPSAGMIPPPNTTMSSAPSAEHHDVLGALLPEQPQHLGEERHAGPGEHREADAVGVLLERGGDDLAGCPVRAGADDLRPRLAQGTRDDLGSAR</sequence>
<dbReference type="EMBL" id="JAURUD010000001">
    <property type="protein sequence ID" value="MDP9685047.1"/>
    <property type="molecule type" value="Genomic_DNA"/>
</dbReference>
<protein>
    <submittedName>
        <fullName evidence="2">Uncharacterized protein</fullName>
    </submittedName>
</protein>
<name>A0ABT9LND1_STRGD</name>
<reference evidence="2 3" key="1">
    <citation type="submission" date="2023-07" db="EMBL/GenBank/DDBJ databases">
        <title>Sequencing the genomes of 1000 actinobacteria strains.</title>
        <authorList>
            <person name="Klenk H.-P."/>
        </authorList>
    </citation>
    <scope>NUCLEOTIDE SEQUENCE [LARGE SCALE GENOMIC DNA]</scope>
    <source>
        <strain evidence="2 3">DSM 40229</strain>
    </source>
</reference>
<feature type="compositionally biased region" description="Polar residues" evidence="1">
    <location>
        <begin position="1"/>
        <end position="12"/>
    </location>
</feature>
<dbReference type="Proteomes" id="UP001231675">
    <property type="component" value="Unassembled WGS sequence"/>
</dbReference>
<comment type="caution">
    <text evidence="2">The sequence shown here is derived from an EMBL/GenBank/DDBJ whole genome shotgun (WGS) entry which is preliminary data.</text>
</comment>
<feature type="compositionally biased region" description="Basic and acidic residues" evidence="1">
    <location>
        <begin position="84"/>
        <end position="104"/>
    </location>
</feature>